<proteinExistence type="predicted"/>
<evidence type="ECO:0000313" key="3">
    <source>
        <dbReference type="EMBL" id="AEH11532.1"/>
    </source>
</evidence>
<evidence type="ECO:0000256" key="1">
    <source>
        <dbReference type="SAM" id="MobiDB-lite"/>
    </source>
</evidence>
<feature type="region of interest" description="Disordered" evidence="1">
    <location>
        <begin position="140"/>
        <end position="229"/>
    </location>
</feature>
<feature type="compositionally biased region" description="Basic and acidic residues" evidence="1">
    <location>
        <begin position="418"/>
        <end position="432"/>
    </location>
</feature>
<dbReference type="Proteomes" id="UP000001549">
    <property type="component" value="Chromosome"/>
</dbReference>
<name>F8AXW1_9ACTN</name>
<accession>F8AXW1</accession>
<evidence type="ECO:0000259" key="2">
    <source>
        <dbReference type="PROSITE" id="PS51746"/>
    </source>
</evidence>
<dbReference type="KEGG" id="fsy:FsymDg_4272"/>
<dbReference type="RefSeq" id="WP_013875396.1">
    <property type="nucleotide sequence ID" value="NC_015656.1"/>
</dbReference>
<gene>
    <name evidence="3" type="ordered locus">FsymDg_4272</name>
</gene>
<feature type="compositionally biased region" description="Basic and acidic residues" evidence="1">
    <location>
        <begin position="181"/>
        <end position="207"/>
    </location>
</feature>
<dbReference type="Pfam" id="PF13672">
    <property type="entry name" value="PP2C_2"/>
    <property type="match status" value="1"/>
</dbReference>
<dbReference type="AlphaFoldDB" id="F8AXW1"/>
<feature type="region of interest" description="Disordered" evidence="1">
    <location>
        <begin position="413"/>
        <end position="432"/>
    </location>
</feature>
<dbReference type="SMART" id="SM00331">
    <property type="entry name" value="PP2C_SIG"/>
    <property type="match status" value="1"/>
</dbReference>
<dbReference type="SMART" id="SM00332">
    <property type="entry name" value="PP2Cc"/>
    <property type="match status" value="1"/>
</dbReference>
<dbReference type="CDD" id="cd00143">
    <property type="entry name" value="PP2Cc"/>
    <property type="match status" value="1"/>
</dbReference>
<dbReference type="Pfam" id="PF13248">
    <property type="entry name" value="Zn_ribbon_3"/>
    <property type="match status" value="1"/>
</dbReference>
<keyword evidence="4" id="KW-1185">Reference proteome</keyword>
<reference evidence="3 4" key="1">
    <citation type="submission" date="2011-05" db="EMBL/GenBank/DDBJ databases">
        <title>Complete sequence of chromosome of Frankia symbiont of Datisca glomerata.</title>
        <authorList>
            <consortium name="US DOE Joint Genome Institute"/>
            <person name="Lucas S."/>
            <person name="Han J."/>
            <person name="Lapidus A."/>
            <person name="Cheng J.-F."/>
            <person name="Goodwin L."/>
            <person name="Pitluck S."/>
            <person name="Peters L."/>
            <person name="Mikhailova N."/>
            <person name="Chertkov O."/>
            <person name="Teshima H."/>
            <person name="Han C."/>
            <person name="Tapia R."/>
            <person name="Land M."/>
            <person name="Hauser L."/>
            <person name="Kyrpides N."/>
            <person name="Ivanova N."/>
            <person name="Pagani I."/>
            <person name="Berry A."/>
            <person name="Pawlowski K."/>
            <person name="Persson T."/>
            <person name="Vanden Heuvel B."/>
            <person name="Benson D."/>
            <person name="Woyke T."/>
        </authorList>
    </citation>
    <scope>NUCLEOTIDE SEQUENCE [LARGE SCALE GENOMIC DNA]</scope>
    <source>
        <strain evidence="4">4085684</strain>
    </source>
</reference>
<feature type="region of interest" description="Disordered" evidence="1">
    <location>
        <begin position="1"/>
        <end position="27"/>
    </location>
</feature>
<sequence>MIGRGQATAEGTETGRVGHDPATGKGRYGIDQNGGRCPACATPVRPDDRFCEACGTLLRATPPVGTDDADHREIDLGPIAGVCDRGVRHTTNEDAMGVFMVGSTLIAVVCDGVSSTPGSGLAARAAAQVAAATAAAILARPITRPRPGGERDDAEPRTDHDRGRPAGPDGFGYPGFGADLGEDRDPPDHHDRYRDRGGRRGDHRTDWPDADLPTCPPGPLPPGPLSEELPPRRAEQAVRAAVAAAQDAVARMPAIGRSSPSCTLAAAIITRERDGTGHVTVGWIGDSRVYLLTTRCFQRLTEDDTWAAEAARAGLIPASAVETDRRAHTLTRWLGGDAEDVTPHVRAFPLPASATVLVCTDGLWNYLSRAEDMAAVVGQLPPNASPLMIARHLTGHAIDRGGHDNITVVIAQVGPDPTDGHADRHTSGREQR</sequence>
<dbReference type="InterPro" id="IPR001932">
    <property type="entry name" value="PPM-type_phosphatase-like_dom"/>
</dbReference>
<dbReference type="InterPro" id="IPR036457">
    <property type="entry name" value="PPM-type-like_dom_sf"/>
</dbReference>
<evidence type="ECO:0000313" key="4">
    <source>
        <dbReference type="Proteomes" id="UP000001549"/>
    </source>
</evidence>
<organism evidence="3 4">
    <name type="scientific">Candidatus Protofrankia datiscae</name>
    <dbReference type="NCBI Taxonomy" id="2716812"/>
    <lineage>
        <taxon>Bacteria</taxon>
        <taxon>Bacillati</taxon>
        <taxon>Actinomycetota</taxon>
        <taxon>Actinomycetes</taxon>
        <taxon>Frankiales</taxon>
        <taxon>Frankiaceae</taxon>
        <taxon>Protofrankia</taxon>
    </lineage>
</organism>
<dbReference type="STRING" id="656024.FsymDg_4272"/>
<dbReference type="HOGENOM" id="CLU_034545_2_0_11"/>
<feature type="compositionally biased region" description="Basic and acidic residues" evidence="1">
    <location>
        <begin position="147"/>
        <end position="164"/>
    </location>
</feature>
<protein>
    <submittedName>
        <fullName evidence="3">Protein serine/threonine phosphatase</fullName>
    </submittedName>
</protein>
<feature type="compositionally biased region" description="Pro residues" evidence="1">
    <location>
        <begin position="214"/>
        <end position="224"/>
    </location>
</feature>
<dbReference type="PROSITE" id="PS51746">
    <property type="entry name" value="PPM_2"/>
    <property type="match status" value="1"/>
</dbReference>
<dbReference type="Gene3D" id="3.60.40.10">
    <property type="entry name" value="PPM-type phosphatase domain"/>
    <property type="match status" value="2"/>
</dbReference>
<dbReference type="EMBL" id="CP002801">
    <property type="protein sequence ID" value="AEH11532.1"/>
    <property type="molecule type" value="Genomic_DNA"/>
</dbReference>
<dbReference type="InterPro" id="IPR059113">
    <property type="entry name" value="Znf_ribbon"/>
</dbReference>
<dbReference type="eggNOG" id="COG0631">
    <property type="taxonomic scope" value="Bacteria"/>
</dbReference>
<feature type="domain" description="PPM-type phosphatase" evidence="2">
    <location>
        <begin position="78"/>
        <end position="413"/>
    </location>
</feature>
<dbReference type="SUPFAM" id="SSF81606">
    <property type="entry name" value="PP2C-like"/>
    <property type="match status" value="1"/>
</dbReference>